<dbReference type="EMBL" id="CAJJDN010000106">
    <property type="protein sequence ID" value="CAD8114492.1"/>
    <property type="molecule type" value="Genomic_DNA"/>
</dbReference>
<dbReference type="AlphaFoldDB" id="A0A8S1QFU4"/>
<comment type="caution">
    <text evidence="1">The sequence shown here is derived from an EMBL/GenBank/DDBJ whole genome shotgun (WGS) entry which is preliminary data.</text>
</comment>
<accession>A0A8S1QFU4</accession>
<name>A0A8S1QFU4_9CILI</name>
<dbReference type="Proteomes" id="UP000692954">
    <property type="component" value="Unassembled WGS sequence"/>
</dbReference>
<gene>
    <name evidence="1" type="ORF">PSON_ATCC_30995.1.T1060037</name>
</gene>
<reference evidence="1" key="1">
    <citation type="submission" date="2021-01" db="EMBL/GenBank/DDBJ databases">
        <authorList>
            <consortium name="Genoscope - CEA"/>
            <person name="William W."/>
        </authorList>
    </citation>
    <scope>NUCLEOTIDE SEQUENCE</scope>
</reference>
<organism evidence="1 2">
    <name type="scientific">Paramecium sonneborni</name>
    <dbReference type="NCBI Taxonomy" id="65129"/>
    <lineage>
        <taxon>Eukaryota</taxon>
        <taxon>Sar</taxon>
        <taxon>Alveolata</taxon>
        <taxon>Ciliophora</taxon>
        <taxon>Intramacronucleata</taxon>
        <taxon>Oligohymenophorea</taxon>
        <taxon>Peniculida</taxon>
        <taxon>Parameciidae</taxon>
        <taxon>Paramecium</taxon>
    </lineage>
</organism>
<evidence type="ECO:0000313" key="2">
    <source>
        <dbReference type="Proteomes" id="UP000692954"/>
    </source>
</evidence>
<protein>
    <submittedName>
        <fullName evidence="1">Uncharacterized protein</fullName>
    </submittedName>
</protein>
<keyword evidence="2" id="KW-1185">Reference proteome</keyword>
<proteinExistence type="predicted"/>
<sequence length="278" mass="33802">MQQYIIINCTKQNQSFIQQSRYLINIKIRFSENQHNLKFLISVQLQPQISFRKYQKLLNIFLIEYHQIQYLDQSIEHIQIQTYCNTQDNKYVTMYGQESIFKNFYMLLLKIFLGDEKESKNYQFKIIYRHTHNDNDNDSQSLLDNITLLKKKIISVMLYLTQLTTFMGQDKSLFFLLKVILKIGNKQVIYLKNLNQLVSQIIQYLLYKYLNYYLQGFEQFIRIKRISVQFNHHQRRGSKFSKKNQDWLFFHKQSKDNLIFNIKNDIIDYQLFQAKSLN</sequence>
<evidence type="ECO:0000313" key="1">
    <source>
        <dbReference type="EMBL" id="CAD8114492.1"/>
    </source>
</evidence>